<feature type="domain" description="DUF7168" evidence="3">
    <location>
        <begin position="251"/>
        <end position="379"/>
    </location>
</feature>
<gene>
    <name evidence="4" type="ORF">NQV15_08545</name>
</gene>
<feature type="domain" description="DUF2786" evidence="2">
    <location>
        <begin position="206"/>
        <end position="245"/>
    </location>
</feature>
<evidence type="ECO:0000313" key="4">
    <source>
        <dbReference type="EMBL" id="UUP15347.1"/>
    </source>
</evidence>
<proteinExistence type="predicted"/>
<dbReference type="EMBL" id="CP102173">
    <property type="protein sequence ID" value="UUP15347.1"/>
    <property type="molecule type" value="Genomic_DNA"/>
</dbReference>
<feature type="region of interest" description="Disordered" evidence="1">
    <location>
        <begin position="175"/>
        <end position="201"/>
    </location>
</feature>
<reference evidence="4 5" key="1">
    <citation type="submission" date="2022-08" db="EMBL/GenBank/DDBJ databases">
        <title>novel species in genus Aeromicrobium.</title>
        <authorList>
            <person name="Ye L."/>
        </authorList>
    </citation>
    <scope>NUCLEOTIDE SEQUENCE [LARGE SCALE GENOMIC DNA]</scope>
    <source>
        <strain evidence="5">zg-Y1379</strain>
    </source>
</reference>
<name>A0ABY5MCZ7_9ACTN</name>
<evidence type="ECO:0000256" key="1">
    <source>
        <dbReference type="SAM" id="MobiDB-lite"/>
    </source>
</evidence>
<protein>
    <submittedName>
        <fullName evidence="4">DUF2786 domain-containing protein</fullName>
    </submittedName>
</protein>
<dbReference type="InterPro" id="IPR055592">
    <property type="entry name" value="DUF7168"/>
</dbReference>
<dbReference type="Proteomes" id="UP001316184">
    <property type="component" value="Chromosome"/>
</dbReference>
<dbReference type="InterPro" id="IPR024498">
    <property type="entry name" value="DUF2786"/>
</dbReference>
<evidence type="ECO:0000259" key="3">
    <source>
        <dbReference type="Pfam" id="PF23771"/>
    </source>
</evidence>
<evidence type="ECO:0000313" key="5">
    <source>
        <dbReference type="Proteomes" id="UP001316184"/>
    </source>
</evidence>
<dbReference type="Pfam" id="PF23771">
    <property type="entry name" value="DUF7168"/>
    <property type="match status" value="1"/>
</dbReference>
<evidence type="ECO:0000259" key="2">
    <source>
        <dbReference type="Pfam" id="PF10979"/>
    </source>
</evidence>
<feature type="region of interest" description="Disordered" evidence="1">
    <location>
        <begin position="1"/>
        <end position="22"/>
    </location>
</feature>
<dbReference type="Pfam" id="PF10979">
    <property type="entry name" value="DUF2786"/>
    <property type="match status" value="1"/>
</dbReference>
<sequence>MGSSSRQRRDARRRATGPRSATGDVGALIDVARRFAVDAPGALGPRVSQLNELSAAAPGGEADPVKLVIGDVLAGITRAWEQGWQPLDLVHAVHRRASKAAARWITGAVLVEAQHSGARDRAPQAWVEQLDALASRGRADDELLPRGGRASVAQWTVALVVLDFMRRLPPSQLLMPPPSRWGHGDGAAQPRRADPSSVPLTQQRAKTLTKIRALLAKAESTDFVAEADALTAKAQDLMTRHAIDEALLADEAGQSVDVGSIRVLIHHPYAVEKATLLDVIGRANRCRAVWSDYASYAMLVGVPTDLAQVEMLFTSTLVQATRAMTQAGEESHGLDRSTSFRKAFLVAYAHRIGQRLAESSHEAAATYGTDLVPVFQRQEAAIAGEFDRLFPQVTSGGRRSSFDARGWHAGTAAADAAVLPAGAVES</sequence>
<organism evidence="4 5">
    <name type="scientific">Aeromicrobium wangtongii</name>
    <dbReference type="NCBI Taxonomy" id="2969247"/>
    <lineage>
        <taxon>Bacteria</taxon>
        <taxon>Bacillati</taxon>
        <taxon>Actinomycetota</taxon>
        <taxon>Actinomycetes</taxon>
        <taxon>Propionibacteriales</taxon>
        <taxon>Nocardioidaceae</taxon>
        <taxon>Aeromicrobium</taxon>
    </lineage>
</organism>
<keyword evidence="5" id="KW-1185">Reference proteome</keyword>
<accession>A0ABY5MCZ7</accession>
<dbReference type="RefSeq" id="WP_232399401.1">
    <property type="nucleotide sequence ID" value="NZ_CP102173.1"/>
</dbReference>